<sequence length="98" mass="11309">MAPEAHPTFYETNPEYATLVFSVQDAREALVRALSGALDEQLEREGDPYYERYGRPSNEEFLSGYLCALQRVWAYEEEHPVEVRRCKELFGTETSLEG</sequence>
<proteinExistence type="predicted"/>
<dbReference type="AlphaFoldDB" id="A0A921LT00"/>
<reference evidence="1" key="1">
    <citation type="journal article" date="2021" name="PeerJ">
        <title>Extensive microbial diversity within the chicken gut microbiome revealed by metagenomics and culture.</title>
        <authorList>
            <person name="Gilroy R."/>
            <person name="Ravi A."/>
            <person name="Getino M."/>
            <person name="Pursley I."/>
            <person name="Horton D.L."/>
            <person name="Alikhan N.F."/>
            <person name="Baker D."/>
            <person name="Gharbi K."/>
            <person name="Hall N."/>
            <person name="Watson M."/>
            <person name="Adriaenssens E.M."/>
            <person name="Foster-Nyarko E."/>
            <person name="Jarju S."/>
            <person name="Secka A."/>
            <person name="Antonio M."/>
            <person name="Oren A."/>
            <person name="Chaudhuri R.R."/>
            <person name="La Ragione R."/>
            <person name="Hildebrand F."/>
            <person name="Pallen M.J."/>
        </authorList>
    </citation>
    <scope>NUCLEOTIDE SEQUENCE</scope>
    <source>
        <strain evidence="1">ChiHjej13B12-9602</strain>
    </source>
</reference>
<evidence type="ECO:0000313" key="1">
    <source>
        <dbReference type="EMBL" id="HJG36706.1"/>
    </source>
</evidence>
<name>A0A921LT00_9ACTN</name>
<evidence type="ECO:0000313" key="2">
    <source>
        <dbReference type="Proteomes" id="UP000753256"/>
    </source>
</evidence>
<dbReference type="EMBL" id="DYUZ01000009">
    <property type="protein sequence ID" value="HJG36706.1"/>
    <property type="molecule type" value="Genomic_DNA"/>
</dbReference>
<reference evidence="1" key="2">
    <citation type="submission" date="2021-09" db="EMBL/GenBank/DDBJ databases">
        <authorList>
            <person name="Gilroy R."/>
        </authorList>
    </citation>
    <scope>NUCLEOTIDE SEQUENCE</scope>
    <source>
        <strain evidence="1">ChiHjej13B12-9602</strain>
    </source>
</reference>
<organism evidence="1 2">
    <name type="scientific">Enorma phocaeensis</name>
    <dbReference type="NCBI Taxonomy" id="1871019"/>
    <lineage>
        <taxon>Bacteria</taxon>
        <taxon>Bacillati</taxon>
        <taxon>Actinomycetota</taxon>
        <taxon>Coriobacteriia</taxon>
        <taxon>Coriobacteriales</taxon>
        <taxon>Coriobacteriaceae</taxon>
        <taxon>Enorma</taxon>
    </lineage>
</organism>
<comment type="caution">
    <text evidence="1">The sequence shown here is derived from an EMBL/GenBank/DDBJ whole genome shotgun (WGS) entry which is preliminary data.</text>
</comment>
<gene>
    <name evidence="1" type="ORF">K8V70_02415</name>
</gene>
<dbReference type="RefSeq" id="WP_273189026.1">
    <property type="nucleotide sequence ID" value="NZ_DYUZ01000009.1"/>
</dbReference>
<dbReference type="Proteomes" id="UP000753256">
    <property type="component" value="Unassembled WGS sequence"/>
</dbReference>
<protein>
    <submittedName>
        <fullName evidence="1">Uncharacterized protein</fullName>
    </submittedName>
</protein>
<accession>A0A921LT00</accession>